<evidence type="ECO:0000256" key="1">
    <source>
        <dbReference type="ARBA" id="ARBA00004141"/>
    </source>
</evidence>
<keyword evidence="4 6" id="KW-0472">Membrane</keyword>
<dbReference type="Pfam" id="PF03176">
    <property type="entry name" value="MMPL"/>
    <property type="match status" value="1"/>
</dbReference>
<evidence type="ECO:0000256" key="4">
    <source>
        <dbReference type="ARBA" id="ARBA00023136"/>
    </source>
</evidence>
<dbReference type="Proteomes" id="UP001212803">
    <property type="component" value="Chromosome"/>
</dbReference>
<keyword evidence="3 6" id="KW-1133">Transmembrane helix</keyword>
<evidence type="ECO:0000256" key="5">
    <source>
        <dbReference type="SAM" id="MobiDB-lite"/>
    </source>
</evidence>
<evidence type="ECO:0000256" key="2">
    <source>
        <dbReference type="ARBA" id="ARBA00022692"/>
    </source>
</evidence>
<organism evidence="8 9">
    <name type="scientific">Tepidiforma flava</name>
    <dbReference type="NCBI Taxonomy" id="3004094"/>
    <lineage>
        <taxon>Bacteria</taxon>
        <taxon>Bacillati</taxon>
        <taxon>Chloroflexota</taxon>
        <taxon>Tepidiformia</taxon>
        <taxon>Tepidiformales</taxon>
        <taxon>Tepidiformaceae</taxon>
        <taxon>Tepidiforma</taxon>
    </lineage>
</organism>
<sequence length="113" mass="11321">MVQFNEQTEFGSEIYGLIAAVFILLIAFGSVVAMGVPIGAALFGLGTGLAIITVAARWVGFPGFSSQFAAMIGDRGRHRLQPAGGDAVPGGDSRRAVGGGGGRRGGGDVGAGR</sequence>
<feature type="transmembrane region" description="Helical" evidence="6">
    <location>
        <begin position="12"/>
        <end position="32"/>
    </location>
</feature>
<feature type="domain" description="Membrane transport protein MMPL" evidence="7">
    <location>
        <begin position="12"/>
        <end position="71"/>
    </location>
</feature>
<proteinExistence type="predicted"/>
<feature type="region of interest" description="Disordered" evidence="5">
    <location>
        <begin position="80"/>
        <end position="113"/>
    </location>
</feature>
<reference evidence="8 9" key="1">
    <citation type="journal article" date="2023" name="ISME J.">
        <title>Thermophilic Dehalococcoidia with unusual traits shed light on an unexpected past.</title>
        <authorList>
            <person name="Palmer M."/>
            <person name="Covington J.K."/>
            <person name="Zhou E.M."/>
            <person name="Thomas S.C."/>
            <person name="Habib N."/>
            <person name="Seymour C.O."/>
            <person name="Lai D."/>
            <person name="Johnston J."/>
            <person name="Hashimi A."/>
            <person name="Jiao J.Y."/>
            <person name="Muok A.R."/>
            <person name="Liu L."/>
            <person name="Xian W.D."/>
            <person name="Zhi X.Y."/>
            <person name="Li M.M."/>
            <person name="Silva L.P."/>
            <person name="Bowen B.P."/>
            <person name="Louie K."/>
            <person name="Briegel A."/>
            <person name="Pett-Ridge J."/>
            <person name="Weber P.K."/>
            <person name="Tocheva E.I."/>
            <person name="Woyke T."/>
            <person name="Northen T.R."/>
            <person name="Mayali X."/>
            <person name="Li W.J."/>
            <person name="Hedlund B.P."/>
        </authorList>
    </citation>
    <scope>NUCLEOTIDE SEQUENCE [LARGE SCALE GENOMIC DNA]</scope>
    <source>
        <strain evidence="8 9">YIM 72310</strain>
    </source>
</reference>
<feature type="transmembrane region" description="Helical" evidence="6">
    <location>
        <begin position="38"/>
        <end position="59"/>
    </location>
</feature>
<protein>
    <submittedName>
        <fullName evidence="8">MMPL family transporter</fullName>
    </submittedName>
</protein>
<gene>
    <name evidence="8" type="ORF">O0235_10575</name>
</gene>
<comment type="subcellular location">
    <subcellularLocation>
        <location evidence="1">Membrane</location>
        <topology evidence="1">Multi-pass membrane protein</topology>
    </subcellularLocation>
</comment>
<evidence type="ECO:0000313" key="9">
    <source>
        <dbReference type="Proteomes" id="UP001212803"/>
    </source>
</evidence>
<accession>A0ABY7M5E4</accession>
<evidence type="ECO:0000256" key="6">
    <source>
        <dbReference type="SAM" id="Phobius"/>
    </source>
</evidence>
<dbReference type="EMBL" id="CP115149">
    <property type="protein sequence ID" value="WBL35230.1"/>
    <property type="molecule type" value="Genomic_DNA"/>
</dbReference>
<dbReference type="InterPro" id="IPR004869">
    <property type="entry name" value="MMPL_dom"/>
</dbReference>
<evidence type="ECO:0000259" key="7">
    <source>
        <dbReference type="Pfam" id="PF03176"/>
    </source>
</evidence>
<keyword evidence="2 6" id="KW-0812">Transmembrane</keyword>
<name>A0ABY7M5E4_9CHLR</name>
<evidence type="ECO:0000313" key="8">
    <source>
        <dbReference type="EMBL" id="WBL35230.1"/>
    </source>
</evidence>
<evidence type="ECO:0000256" key="3">
    <source>
        <dbReference type="ARBA" id="ARBA00022989"/>
    </source>
</evidence>
<feature type="compositionally biased region" description="Gly residues" evidence="5">
    <location>
        <begin position="97"/>
        <end position="113"/>
    </location>
</feature>
<keyword evidence="9" id="KW-1185">Reference proteome</keyword>